<proteinExistence type="predicted"/>
<protein>
    <submittedName>
        <fullName evidence="1">Pheromone Phb3.2 B45</fullName>
    </submittedName>
</protein>
<dbReference type="GO" id="GO:0000772">
    <property type="term" value="F:mating pheromone activity"/>
    <property type="evidence" value="ECO:0007669"/>
    <property type="project" value="InterPro"/>
</dbReference>
<dbReference type="EMBL" id="AY393922">
    <property type="protein sequence ID" value="AAQ96362.1"/>
    <property type="molecule type" value="Genomic_DNA"/>
</dbReference>
<reference evidence="1" key="1">
    <citation type="journal article" date="2005" name="Genetics">
        <title>The origin of multiple B mating specificities in Coprinus cinereus.</title>
        <authorList>
            <person name="Riquelme M."/>
            <person name="Challen M.P."/>
            <person name="Casselton L.A."/>
            <person name="Brown A.J."/>
        </authorList>
    </citation>
    <scope>NUCLEOTIDE SEQUENCE</scope>
    <source>
        <strain evidence="1">ScotF1</strain>
    </source>
</reference>
<organism evidence="1">
    <name type="scientific">Coprinopsis cinerea</name>
    <name type="common">Inky cap fungus</name>
    <name type="synonym">Hormographiella aspergillata</name>
    <dbReference type="NCBI Taxonomy" id="5346"/>
    <lineage>
        <taxon>Eukaryota</taxon>
        <taxon>Fungi</taxon>
        <taxon>Dikarya</taxon>
        <taxon>Basidiomycota</taxon>
        <taxon>Agaricomycotina</taxon>
        <taxon>Agaricomycetes</taxon>
        <taxon>Agaricomycetidae</taxon>
        <taxon>Agaricales</taxon>
        <taxon>Agaricineae</taxon>
        <taxon>Psathyrellaceae</taxon>
        <taxon>Coprinopsis</taxon>
    </lineage>
</organism>
<dbReference type="GO" id="GO:0016020">
    <property type="term" value="C:membrane"/>
    <property type="evidence" value="ECO:0007669"/>
    <property type="project" value="InterPro"/>
</dbReference>
<name>Q6TMB2_COPCI</name>
<dbReference type="InterPro" id="IPR012597">
    <property type="entry name" value="Pheromone"/>
</dbReference>
<dbReference type="Pfam" id="PF08015">
    <property type="entry name" value="Pheromone"/>
    <property type="match status" value="1"/>
</dbReference>
<sequence>MTDSFKSLDLVLSATEDRLSTPCDFHNTTVAAFPCAVGDATDDNLHVRSALSVEDINDLPTDFERRTGNGGPSWFCVIA</sequence>
<accession>Q6TMB2</accession>
<dbReference type="AlphaFoldDB" id="Q6TMB2"/>
<evidence type="ECO:0000313" key="1">
    <source>
        <dbReference type="EMBL" id="AAQ96362.1"/>
    </source>
</evidence>